<dbReference type="Pfam" id="PF13434">
    <property type="entry name" value="Lys_Orn_oxgnase"/>
    <property type="match status" value="1"/>
</dbReference>
<dbReference type="STRING" id="200904.GCA_900168775_01108"/>
<evidence type="ECO:0000256" key="11">
    <source>
        <dbReference type="ARBA" id="ARBA00031158"/>
    </source>
</evidence>
<comment type="catalytic activity">
    <reaction evidence="14">
        <text>L-lysine + NADPH + O2 = N(6)-hydroxy-L-lysine + NADP(+) + H2O</text>
        <dbReference type="Rhea" id="RHEA:23228"/>
        <dbReference type="ChEBI" id="CHEBI:15377"/>
        <dbReference type="ChEBI" id="CHEBI:15379"/>
        <dbReference type="ChEBI" id="CHEBI:32551"/>
        <dbReference type="ChEBI" id="CHEBI:57783"/>
        <dbReference type="ChEBI" id="CHEBI:57820"/>
        <dbReference type="ChEBI" id="CHEBI:58349"/>
        <dbReference type="EC" id="1.14.13.59"/>
    </reaction>
</comment>
<evidence type="ECO:0000256" key="13">
    <source>
        <dbReference type="ARBA" id="ARBA00032738"/>
    </source>
</evidence>
<comment type="cofactor">
    <cofactor evidence="1">
        <name>FAD</name>
        <dbReference type="ChEBI" id="CHEBI:57692"/>
    </cofactor>
</comment>
<keyword evidence="9" id="KW-0560">Oxidoreductase</keyword>
<dbReference type="PRINTS" id="PR00368">
    <property type="entry name" value="FADPNR"/>
</dbReference>
<evidence type="ECO:0000256" key="7">
    <source>
        <dbReference type="ARBA" id="ARBA00022827"/>
    </source>
</evidence>
<dbReference type="SUPFAM" id="SSF51905">
    <property type="entry name" value="FAD/NAD(P)-binding domain"/>
    <property type="match status" value="1"/>
</dbReference>
<keyword evidence="8" id="KW-0521">NADP</keyword>
<dbReference type="RefSeq" id="WP_113868784.1">
    <property type="nucleotide sequence ID" value="NZ_BAABQN010000005.1"/>
</dbReference>
<proteinExistence type="inferred from homology"/>
<evidence type="ECO:0000313" key="16">
    <source>
        <dbReference type="Proteomes" id="UP000252254"/>
    </source>
</evidence>
<dbReference type="Gene3D" id="3.50.50.60">
    <property type="entry name" value="FAD/NAD(P)-binding domain"/>
    <property type="match status" value="1"/>
</dbReference>
<evidence type="ECO:0000256" key="3">
    <source>
        <dbReference type="ARBA" id="ARBA00007588"/>
    </source>
</evidence>
<dbReference type="InterPro" id="IPR036188">
    <property type="entry name" value="FAD/NAD-bd_sf"/>
</dbReference>
<sequence length="429" mass="50215">MVNYYDVIGIGIGPFNLSLAALTEKMDDLACIFFDDTPQMEWHPGMLIEGTDLQVPFLADLVSFADPTNYYSYLNYLHIHKRLFPFYFFHKMEVPRKEYNHYLQWAANNISGLHFGKEVIDVMDKQDHYQVFVHNKQTNTTEAYFAKHLVMATGTKPLVLDNMKGFPNEDVLHTSRYLYEKETLIKAKDITLVGSGQSAAEIFYDLLEEKKEKDFQLTWLTRSEGIFQLEAAKLGQEFFSPDYVDYFHELPLNKRKQTLDTLDPLRKGIDYQTLNGIYRLLYHFSIGKRSPEVTIQPLTEIKAIKHHKESYQLDCHQWQADLSFTHHTDKVILATGYQPNIPSWFINRFKDSINWEDDKLYQVDRNYALSFKDNRKHHVYVATNLEHSHGTAATNLGLAVQRNMEIINDITNEERFDTSDSFIFQQFKP</sequence>
<accession>A0A366E7J4</accession>
<dbReference type="InterPro" id="IPR025700">
    <property type="entry name" value="Lys/Orn_oxygenase"/>
</dbReference>
<evidence type="ECO:0000256" key="12">
    <source>
        <dbReference type="ARBA" id="ARBA00032493"/>
    </source>
</evidence>
<evidence type="ECO:0000313" key="15">
    <source>
        <dbReference type="EMBL" id="RBO98343.1"/>
    </source>
</evidence>
<evidence type="ECO:0000256" key="4">
    <source>
        <dbReference type="ARBA" id="ARBA00013076"/>
    </source>
</evidence>
<keyword evidence="16" id="KW-1185">Reference proteome</keyword>
<name>A0A366E7J4_9BACI</name>
<dbReference type="EC" id="1.14.13.59" evidence="4"/>
<comment type="pathway">
    <text evidence="2">Siderophore biosynthesis.</text>
</comment>
<dbReference type="OrthoDB" id="7527071at2"/>
<keyword evidence="7" id="KW-0274">FAD</keyword>
<dbReference type="EMBL" id="QNRI01000005">
    <property type="protein sequence ID" value="RBO98343.1"/>
    <property type="molecule type" value="Genomic_DNA"/>
</dbReference>
<comment type="caution">
    <text evidence="15">The sequence shown here is derived from an EMBL/GenBank/DDBJ whole genome shotgun (WGS) entry which is preliminary data.</text>
</comment>
<dbReference type="Proteomes" id="UP000252254">
    <property type="component" value="Unassembled WGS sequence"/>
</dbReference>
<keyword evidence="6" id="KW-0285">Flavoprotein</keyword>
<comment type="similarity">
    <text evidence="3">Belongs to the lysine N(6)-hydroxylase/L-ornithine N(5)-oxygenase family.</text>
</comment>
<evidence type="ECO:0000256" key="5">
    <source>
        <dbReference type="ARBA" id="ARBA00016406"/>
    </source>
</evidence>
<evidence type="ECO:0000256" key="9">
    <source>
        <dbReference type="ARBA" id="ARBA00023002"/>
    </source>
</evidence>
<evidence type="ECO:0000256" key="2">
    <source>
        <dbReference type="ARBA" id="ARBA00004924"/>
    </source>
</evidence>
<evidence type="ECO:0000256" key="8">
    <source>
        <dbReference type="ARBA" id="ARBA00022857"/>
    </source>
</evidence>
<protein>
    <recommendedName>
        <fullName evidence="5">L-lysine N6-monooxygenase MbtG</fullName>
        <ecNumber evidence="4">1.14.13.59</ecNumber>
    </recommendedName>
    <alternativeName>
        <fullName evidence="13">Lysine 6-N-hydroxylase</fullName>
    </alternativeName>
    <alternativeName>
        <fullName evidence="12">Lysine N6-hydroxylase</fullName>
    </alternativeName>
    <alternativeName>
        <fullName evidence="10">Lysine-N-oxygenase</fullName>
    </alternativeName>
    <alternativeName>
        <fullName evidence="11">Mycobactin synthase protein G</fullName>
    </alternativeName>
</protein>
<reference evidence="15 16" key="1">
    <citation type="submission" date="2018-06" db="EMBL/GenBank/DDBJ databases">
        <title>Genomic Encyclopedia of Type Strains, Phase IV (KMG-IV): sequencing the most valuable type-strain genomes for metagenomic binning, comparative biology and taxonomic classification.</title>
        <authorList>
            <person name="Goeker M."/>
        </authorList>
    </citation>
    <scope>NUCLEOTIDE SEQUENCE [LARGE SCALE GENOMIC DNA]</scope>
    <source>
        <strain evidence="15 16">DSM 15140</strain>
    </source>
</reference>
<evidence type="ECO:0000256" key="14">
    <source>
        <dbReference type="ARBA" id="ARBA00048407"/>
    </source>
</evidence>
<evidence type="ECO:0000256" key="1">
    <source>
        <dbReference type="ARBA" id="ARBA00001974"/>
    </source>
</evidence>
<gene>
    <name evidence="15" type="ORF">DES48_105196</name>
</gene>
<dbReference type="PANTHER" id="PTHR42802:SF1">
    <property type="entry name" value="L-ORNITHINE N(5)-MONOOXYGENASE"/>
    <property type="match status" value="1"/>
</dbReference>
<evidence type="ECO:0000256" key="6">
    <source>
        <dbReference type="ARBA" id="ARBA00022630"/>
    </source>
</evidence>
<dbReference type="PANTHER" id="PTHR42802">
    <property type="entry name" value="MONOOXYGENASE"/>
    <property type="match status" value="1"/>
</dbReference>
<dbReference type="AlphaFoldDB" id="A0A366E7J4"/>
<evidence type="ECO:0000256" key="10">
    <source>
        <dbReference type="ARBA" id="ARBA00029939"/>
    </source>
</evidence>
<organism evidence="15 16">
    <name type="scientific">Paraliobacillus ryukyuensis</name>
    <dbReference type="NCBI Taxonomy" id="200904"/>
    <lineage>
        <taxon>Bacteria</taxon>
        <taxon>Bacillati</taxon>
        <taxon>Bacillota</taxon>
        <taxon>Bacilli</taxon>
        <taxon>Bacillales</taxon>
        <taxon>Bacillaceae</taxon>
        <taxon>Paraliobacillus</taxon>
    </lineage>
</organism>
<dbReference type="GO" id="GO:0047091">
    <property type="term" value="F:L-lysine 6-monooxygenase (NADPH) activity"/>
    <property type="evidence" value="ECO:0007669"/>
    <property type="project" value="UniProtKB-EC"/>
</dbReference>